<reference evidence="2" key="1">
    <citation type="submission" date="2013-03" db="EMBL/GenBank/DDBJ databases">
        <authorList>
            <person name="Jeffery W."/>
            <person name="Warren W."/>
            <person name="Wilson R.K."/>
        </authorList>
    </citation>
    <scope>NUCLEOTIDE SEQUENCE</scope>
    <source>
        <strain evidence="2">female</strain>
    </source>
</reference>
<reference evidence="2" key="2">
    <citation type="journal article" date="2014" name="Nat. Commun.">
        <title>The cavefish genome reveals candidate genes for eye loss.</title>
        <authorList>
            <person name="McGaugh S.E."/>
            <person name="Gross J.B."/>
            <person name="Aken B."/>
            <person name="Blin M."/>
            <person name="Borowsky R."/>
            <person name="Chalopin D."/>
            <person name="Hinaux H."/>
            <person name="Jeffery W.R."/>
            <person name="Keene A."/>
            <person name="Ma L."/>
            <person name="Minx P."/>
            <person name="Murphy D."/>
            <person name="O'Quin K.E."/>
            <person name="Retaux S."/>
            <person name="Rohner N."/>
            <person name="Searle S.M."/>
            <person name="Stahl B.A."/>
            <person name="Tabin C."/>
            <person name="Volff J.N."/>
            <person name="Yoshizawa M."/>
            <person name="Warren W.C."/>
        </authorList>
    </citation>
    <scope>NUCLEOTIDE SEQUENCE [LARGE SCALE GENOMIC DNA]</scope>
    <source>
        <strain evidence="2">female</strain>
    </source>
</reference>
<dbReference type="Bgee" id="ENSAMXG00000040555">
    <property type="expression patterns" value="Expressed in camera-type eye and 11 other cell types or tissues"/>
</dbReference>
<dbReference type="Ensembl" id="ENSAMXT00000032449.1">
    <property type="protein sequence ID" value="ENSAMXP00000041586.1"/>
    <property type="gene ID" value="ENSAMXG00000040555.1"/>
</dbReference>
<reference evidence="1" key="3">
    <citation type="submission" date="2025-08" db="UniProtKB">
        <authorList>
            <consortium name="Ensembl"/>
        </authorList>
    </citation>
    <scope>IDENTIFICATION</scope>
</reference>
<proteinExistence type="predicted"/>
<evidence type="ECO:0000313" key="2">
    <source>
        <dbReference type="Proteomes" id="UP000018467"/>
    </source>
</evidence>
<dbReference type="InParanoid" id="A0A3B1JIQ0"/>
<protein>
    <submittedName>
        <fullName evidence="1">Uncharacterized protein</fullName>
    </submittedName>
</protein>
<accession>A0A3B1JIQ0</accession>
<dbReference type="Proteomes" id="UP000018467">
    <property type="component" value="Unassembled WGS sequence"/>
</dbReference>
<name>A0A3B1JIQ0_ASTMX</name>
<evidence type="ECO:0000313" key="1">
    <source>
        <dbReference type="Ensembl" id="ENSAMXP00000041586.1"/>
    </source>
</evidence>
<sequence length="55" mass="6156">RCQVDQPDLTRLAQLRACFFRLLCLLPAGVSVRSADLQRATDNITIRQGDTAVIR</sequence>
<reference evidence="1" key="4">
    <citation type="submission" date="2025-09" db="UniProtKB">
        <authorList>
            <consortium name="Ensembl"/>
        </authorList>
    </citation>
    <scope>IDENTIFICATION</scope>
</reference>
<keyword evidence="2" id="KW-1185">Reference proteome</keyword>
<dbReference type="GeneTree" id="ENSGT00940000173613"/>
<dbReference type="AlphaFoldDB" id="A0A3B1JIQ0"/>
<organism evidence="1 2">
    <name type="scientific">Astyanax mexicanus</name>
    <name type="common">Blind cave fish</name>
    <name type="synonym">Astyanax fasciatus mexicanus</name>
    <dbReference type="NCBI Taxonomy" id="7994"/>
    <lineage>
        <taxon>Eukaryota</taxon>
        <taxon>Metazoa</taxon>
        <taxon>Chordata</taxon>
        <taxon>Craniata</taxon>
        <taxon>Vertebrata</taxon>
        <taxon>Euteleostomi</taxon>
        <taxon>Actinopterygii</taxon>
        <taxon>Neopterygii</taxon>
        <taxon>Teleostei</taxon>
        <taxon>Ostariophysi</taxon>
        <taxon>Characiformes</taxon>
        <taxon>Characoidei</taxon>
        <taxon>Acestrorhamphidae</taxon>
        <taxon>Acestrorhamphinae</taxon>
        <taxon>Astyanax</taxon>
    </lineage>
</organism>